<keyword evidence="3 6" id="KW-0812">Transmembrane</keyword>
<gene>
    <name evidence="8" type="ordered locus">Psta_0127</name>
</gene>
<feature type="domain" description="Type II secretion system protein GspF" evidence="7">
    <location>
        <begin position="173"/>
        <end position="301"/>
    </location>
</feature>
<dbReference type="PANTHER" id="PTHR35007:SF2">
    <property type="entry name" value="PILUS ASSEMBLE PROTEIN"/>
    <property type="match status" value="1"/>
</dbReference>
<dbReference type="HOGENOM" id="CLU_056917_4_0_0"/>
<dbReference type="eggNOG" id="COG2064">
    <property type="taxonomic scope" value="Bacteria"/>
</dbReference>
<feature type="transmembrane region" description="Helical" evidence="6">
    <location>
        <begin position="112"/>
        <end position="130"/>
    </location>
</feature>
<keyword evidence="4 6" id="KW-1133">Transmembrane helix</keyword>
<reference evidence="8 9" key="1">
    <citation type="journal article" date="2009" name="Stand. Genomic Sci.">
        <title>Complete genome sequence of Pirellula staleyi type strain (ATCC 27377).</title>
        <authorList>
            <person name="Clum A."/>
            <person name="Tindall B.J."/>
            <person name="Sikorski J."/>
            <person name="Ivanova N."/>
            <person name="Mavrommatis K."/>
            <person name="Lucas S."/>
            <person name="Glavina del Rio T."/>
            <person name="Nolan M."/>
            <person name="Chen F."/>
            <person name="Tice H."/>
            <person name="Pitluck S."/>
            <person name="Cheng J.F."/>
            <person name="Chertkov O."/>
            <person name="Brettin T."/>
            <person name="Han C."/>
            <person name="Detter J.C."/>
            <person name="Kuske C."/>
            <person name="Bruce D."/>
            <person name="Goodwin L."/>
            <person name="Ovchinikova G."/>
            <person name="Pati A."/>
            <person name="Mikhailova N."/>
            <person name="Chen A."/>
            <person name="Palaniappan K."/>
            <person name="Land M."/>
            <person name="Hauser L."/>
            <person name="Chang Y.J."/>
            <person name="Jeffries C.D."/>
            <person name="Chain P."/>
            <person name="Rohde M."/>
            <person name="Goker M."/>
            <person name="Bristow J."/>
            <person name="Eisen J.A."/>
            <person name="Markowitz V."/>
            <person name="Hugenholtz P."/>
            <person name="Kyrpides N.C."/>
            <person name="Klenk H.P."/>
            <person name="Lapidus A."/>
        </authorList>
    </citation>
    <scope>NUCLEOTIDE SEQUENCE [LARGE SCALE GENOMIC DNA]</scope>
    <source>
        <strain evidence="9">ATCC 27377 / DSM 6068 / ICPB 4128</strain>
    </source>
</reference>
<dbReference type="OrthoDB" id="9810662at2"/>
<evidence type="ECO:0000313" key="8">
    <source>
        <dbReference type="EMBL" id="ADB14823.1"/>
    </source>
</evidence>
<name>D2R0F5_PIRSD</name>
<dbReference type="EMBL" id="CP001848">
    <property type="protein sequence ID" value="ADB14823.1"/>
    <property type="molecule type" value="Genomic_DNA"/>
</dbReference>
<evidence type="ECO:0000256" key="3">
    <source>
        <dbReference type="ARBA" id="ARBA00022692"/>
    </source>
</evidence>
<comment type="subcellular location">
    <subcellularLocation>
        <location evidence="1">Cell membrane</location>
        <topology evidence="1">Multi-pass membrane protein</topology>
    </subcellularLocation>
</comment>
<feature type="transmembrane region" description="Helical" evidence="6">
    <location>
        <begin position="136"/>
        <end position="157"/>
    </location>
</feature>
<dbReference type="AlphaFoldDB" id="D2R0F5"/>
<evidence type="ECO:0000256" key="2">
    <source>
        <dbReference type="ARBA" id="ARBA00022475"/>
    </source>
</evidence>
<keyword evidence="5 6" id="KW-0472">Membrane</keyword>
<dbReference type="PANTHER" id="PTHR35007">
    <property type="entry name" value="INTEGRAL MEMBRANE PROTEIN-RELATED"/>
    <property type="match status" value="1"/>
</dbReference>
<dbReference type="GO" id="GO:0005886">
    <property type="term" value="C:plasma membrane"/>
    <property type="evidence" value="ECO:0007669"/>
    <property type="project" value="UniProtKB-SubCell"/>
</dbReference>
<feature type="transmembrane region" description="Helical" evidence="6">
    <location>
        <begin position="6"/>
        <end position="30"/>
    </location>
</feature>
<dbReference type="Gene3D" id="1.20.81.30">
    <property type="entry name" value="Type II secretion system (T2SS), domain F"/>
    <property type="match status" value="1"/>
</dbReference>
<evidence type="ECO:0000256" key="6">
    <source>
        <dbReference type="SAM" id="Phobius"/>
    </source>
</evidence>
<dbReference type="Pfam" id="PF00482">
    <property type="entry name" value="T2SSF"/>
    <property type="match status" value="1"/>
</dbReference>
<dbReference type="InterPro" id="IPR042094">
    <property type="entry name" value="T2SS_GspF_sf"/>
</dbReference>
<sequence length="326" mass="35757">MWELFSSPVMIQVAVFLGVSSLLLGLHWLMSSSDTRLDSRMESLTEGDSHAIDDRYRAKPRGMMQLLVPQIPRLAKVILPNDEATRTRLQAQLIQAGIYAPSAMGLYLTAKLVLMTIPPVVGLVVAWFGWFDPAYAMLLGGAGGCAGMLMPSMWLAYYRAKRQRQLRTSLADFLDLMVTCLEGGVGMQAAISQVADELRTPHPILATELLVVLREVEVGRSIEVALAHLAERTGLEELRSLATFVQQAQRFGSTMADAMRELSDMLRTQRETRAEERAQKASVKILIPTLLFIFPTVFVVLAGPAAIQIQESLAKTGGSGLAADKK</sequence>
<protein>
    <submittedName>
        <fullName evidence="8">Type II secretion system protein</fullName>
    </submittedName>
</protein>
<keyword evidence="9" id="KW-1185">Reference proteome</keyword>
<feature type="transmembrane region" description="Helical" evidence="6">
    <location>
        <begin position="285"/>
        <end position="307"/>
    </location>
</feature>
<evidence type="ECO:0000313" key="9">
    <source>
        <dbReference type="Proteomes" id="UP000001887"/>
    </source>
</evidence>
<evidence type="ECO:0000256" key="5">
    <source>
        <dbReference type="ARBA" id="ARBA00023136"/>
    </source>
</evidence>
<organism evidence="8 9">
    <name type="scientific">Pirellula staleyi (strain ATCC 27377 / DSM 6068 / ICPB 4128)</name>
    <name type="common">Pirella staleyi</name>
    <dbReference type="NCBI Taxonomy" id="530564"/>
    <lineage>
        <taxon>Bacteria</taxon>
        <taxon>Pseudomonadati</taxon>
        <taxon>Planctomycetota</taxon>
        <taxon>Planctomycetia</taxon>
        <taxon>Pirellulales</taxon>
        <taxon>Pirellulaceae</taxon>
        <taxon>Pirellula</taxon>
    </lineage>
</organism>
<accession>D2R0F5</accession>
<dbReference type="InterPro" id="IPR018076">
    <property type="entry name" value="T2SS_GspF_dom"/>
</dbReference>
<evidence type="ECO:0000259" key="7">
    <source>
        <dbReference type="Pfam" id="PF00482"/>
    </source>
</evidence>
<dbReference type="KEGG" id="psl:Psta_0127"/>
<proteinExistence type="predicted"/>
<evidence type="ECO:0000256" key="1">
    <source>
        <dbReference type="ARBA" id="ARBA00004651"/>
    </source>
</evidence>
<dbReference type="STRING" id="530564.Psta_0127"/>
<evidence type="ECO:0000256" key="4">
    <source>
        <dbReference type="ARBA" id="ARBA00022989"/>
    </source>
</evidence>
<keyword evidence="2" id="KW-1003">Cell membrane</keyword>
<dbReference type="Proteomes" id="UP000001887">
    <property type="component" value="Chromosome"/>
</dbReference>